<reference evidence="2 3" key="1">
    <citation type="submission" date="2024-06" db="EMBL/GenBank/DDBJ databases">
        <title>Genomic Encyclopedia of Type Strains, Phase IV (KMG-IV): sequencing the most valuable type-strain genomes for metagenomic binning, comparative biology and taxonomic classification.</title>
        <authorList>
            <person name="Goeker M."/>
        </authorList>
    </citation>
    <scope>NUCLEOTIDE SEQUENCE [LARGE SCALE GENOMIC DNA]</scope>
    <source>
        <strain evidence="2 3">DSM 17253</strain>
    </source>
</reference>
<accession>A0ABV2F9F5</accession>
<feature type="domain" description="Copper amine oxidase-like N-terminal" evidence="1">
    <location>
        <begin position="56"/>
        <end position="148"/>
    </location>
</feature>
<proteinExistence type="predicted"/>
<protein>
    <recommendedName>
        <fullName evidence="1">Copper amine oxidase-like N-terminal domain-containing protein</fullName>
    </recommendedName>
</protein>
<dbReference type="RefSeq" id="WP_354500782.1">
    <property type="nucleotide sequence ID" value="NZ_JBEPLV010000006.1"/>
</dbReference>
<dbReference type="EMBL" id="JBEPLV010000006">
    <property type="protein sequence ID" value="MET3548406.1"/>
    <property type="molecule type" value="Genomic_DNA"/>
</dbReference>
<evidence type="ECO:0000313" key="3">
    <source>
        <dbReference type="Proteomes" id="UP001549098"/>
    </source>
</evidence>
<sequence>MKRRSFLSLAVLTVYILVFGAQAVLASAGPDSRGVYRPTIYISGEKQALTAAIPPSGSTLVPFRAFFSALKMDAQFDNQTKTVTAKNNDTTVTLTAGKKIATLNGKEVQLLQGPELVDDGLMYVNLRFIAEAFGGKVQFDKTNLTIQIDFQDK</sequence>
<gene>
    <name evidence="2" type="ORF">ABID47_005036</name>
</gene>
<comment type="caution">
    <text evidence="2">The sequence shown here is derived from an EMBL/GenBank/DDBJ whole genome shotgun (WGS) entry which is preliminary data.</text>
</comment>
<keyword evidence="3" id="KW-1185">Reference proteome</keyword>
<dbReference type="InterPro" id="IPR036582">
    <property type="entry name" value="Mao_N_sf"/>
</dbReference>
<dbReference type="Gene3D" id="3.30.457.10">
    <property type="entry name" value="Copper amine oxidase-like, N-terminal domain"/>
    <property type="match status" value="1"/>
</dbReference>
<dbReference type="Proteomes" id="UP001549098">
    <property type="component" value="Unassembled WGS sequence"/>
</dbReference>
<name>A0ABV2F9F5_9BACL</name>
<dbReference type="InterPro" id="IPR012854">
    <property type="entry name" value="Cu_amine_oxidase-like_N"/>
</dbReference>
<dbReference type="SUPFAM" id="SSF55383">
    <property type="entry name" value="Copper amine oxidase, domain N"/>
    <property type="match status" value="1"/>
</dbReference>
<evidence type="ECO:0000313" key="2">
    <source>
        <dbReference type="EMBL" id="MET3548406.1"/>
    </source>
</evidence>
<dbReference type="Pfam" id="PF07833">
    <property type="entry name" value="Cu_amine_oxidN1"/>
    <property type="match status" value="1"/>
</dbReference>
<evidence type="ECO:0000259" key="1">
    <source>
        <dbReference type="Pfam" id="PF07833"/>
    </source>
</evidence>
<organism evidence="2 3">
    <name type="scientific">Paenibacillus favisporus</name>
    <dbReference type="NCBI Taxonomy" id="221028"/>
    <lineage>
        <taxon>Bacteria</taxon>
        <taxon>Bacillati</taxon>
        <taxon>Bacillota</taxon>
        <taxon>Bacilli</taxon>
        <taxon>Bacillales</taxon>
        <taxon>Paenibacillaceae</taxon>
        <taxon>Paenibacillus</taxon>
    </lineage>
</organism>